<dbReference type="Gene3D" id="1.20.1500.10">
    <property type="entry name" value="YheA/YmcA-like"/>
    <property type="match status" value="1"/>
</dbReference>
<name>A0A0C2S0N4_9BACL</name>
<gene>
    <name evidence="1" type="ORF">KR50_17660</name>
</gene>
<organism evidence="1 2">
    <name type="scientific">Jeotgalibacillus campisalis</name>
    <dbReference type="NCBI Taxonomy" id="220754"/>
    <lineage>
        <taxon>Bacteria</taxon>
        <taxon>Bacillati</taxon>
        <taxon>Bacillota</taxon>
        <taxon>Bacilli</taxon>
        <taxon>Bacillales</taxon>
        <taxon>Caryophanaceae</taxon>
        <taxon>Jeotgalibacillus</taxon>
    </lineage>
</organism>
<accession>A0A0C2S0N4</accession>
<dbReference type="InterPro" id="IPR052767">
    <property type="entry name" value="Bact_com_dev_regulator"/>
</dbReference>
<reference evidence="1 2" key="1">
    <citation type="submission" date="2015-01" db="EMBL/GenBank/DDBJ databases">
        <title>Jeotgalibacillus campisalis genome sequencing.</title>
        <authorList>
            <person name="Goh K.M."/>
            <person name="Chan K.-G."/>
            <person name="Yaakop A.S."/>
            <person name="Ee R."/>
            <person name="Gan H.M."/>
            <person name="Chan C.S."/>
        </authorList>
    </citation>
    <scope>NUCLEOTIDE SEQUENCE [LARGE SCALE GENOMIC DNA]</scope>
    <source>
        <strain evidence="1 2">SF-57</strain>
    </source>
</reference>
<dbReference type="InterPro" id="IPR010368">
    <property type="entry name" value="Com_YlbF"/>
</dbReference>
<dbReference type="InterPro" id="IPR023378">
    <property type="entry name" value="YheA/YmcA-like_dom_sf"/>
</dbReference>
<sequence length="148" mass="16716">MFATIEGIELLDSTDELSKMILLSEDTQNYLDKYKKLRSTKESMDKINRFAKLKELYEEVQRFGRYHPDYSRVMKEIRERKREMDMDPNVAQFRIAENNVQSLLDEVSKIIGHSVSEHVKIPTGNAFFDSGSSCSGGCGSGGGCSCSA</sequence>
<dbReference type="EMBL" id="JXRR01000014">
    <property type="protein sequence ID" value="KIL47599.1"/>
    <property type="molecule type" value="Genomic_DNA"/>
</dbReference>
<dbReference type="Pfam" id="PF06133">
    <property type="entry name" value="Com_YlbF"/>
    <property type="match status" value="1"/>
</dbReference>
<dbReference type="RefSeq" id="WP_041057250.1">
    <property type="nucleotide sequence ID" value="NZ_JXRR01000014.1"/>
</dbReference>
<dbReference type="OrthoDB" id="2157513at2"/>
<comment type="caution">
    <text evidence="1">The sequence shown here is derived from an EMBL/GenBank/DDBJ whole genome shotgun (WGS) entry which is preliminary data.</text>
</comment>
<protein>
    <submittedName>
        <fullName evidence="1">Regulator</fullName>
    </submittedName>
</protein>
<evidence type="ECO:0000313" key="2">
    <source>
        <dbReference type="Proteomes" id="UP000031972"/>
    </source>
</evidence>
<proteinExistence type="predicted"/>
<dbReference type="PANTHER" id="PTHR38448:SF2">
    <property type="entry name" value="REGULATORY PROTEIN YLBF"/>
    <property type="match status" value="1"/>
</dbReference>
<dbReference type="AlphaFoldDB" id="A0A0C2S0N4"/>
<dbReference type="SUPFAM" id="SSF158622">
    <property type="entry name" value="YheA/YmcA-like"/>
    <property type="match status" value="1"/>
</dbReference>
<evidence type="ECO:0000313" key="1">
    <source>
        <dbReference type="EMBL" id="KIL47599.1"/>
    </source>
</evidence>
<dbReference type="PANTHER" id="PTHR38448">
    <property type="entry name" value="REGULATORY PROTEIN YLBF-RELATED"/>
    <property type="match status" value="1"/>
</dbReference>
<dbReference type="Proteomes" id="UP000031972">
    <property type="component" value="Unassembled WGS sequence"/>
</dbReference>
<keyword evidence="2" id="KW-1185">Reference proteome</keyword>
<dbReference type="PATRIC" id="fig|220754.4.peg.1785"/>